<reference evidence="2" key="1">
    <citation type="journal article" date="2020" name="Stud. Mycol.">
        <title>101 Dothideomycetes genomes: a test case for predicting lifestyles and emergence of pathogens.</title>
        <authorList>
            <person name="Haridas S."/>
            <person name="Albert R."/>
            <person name="Binder M."/>
            <person name="Bloem J."/>
            <person name="Labutti K."/>
            <person name="Salamov A."/>
            <person name="Andreopoulos B."/>
            <person name="Baker S."/>
            <person name="Barry K."/>
            <person name="Bills G."/>
            <person name="Bluhm B."/>
            <person name="Cannon C."/>
            <person name="Castanera R."/>
            <person name="Culley D."/>
            <person name="Daum C."/>
            <person name="Ezra D."/>
            <person name="Gonzalez J."/>
            <person name="Henrissat B."/>
            <person name="Kuo A."/>
            <person name="Liang C."/>
            <person name="Lipzen A."/>
            <person name="Lutzoni F."/>
            <person name="Magnuson J."/>
            <person name="Mondo S."/>
            <person name="Nolan M."/>
            <person name="Ohm R."/>
            <person name="Pangilinan J."/>
            <person name="Park H.-J."/>
            <person name="Ramirez L."/>
            <person name="Alfaro M."/>
            <person name="Sun H."/>
            <person name="Tritt A."/>
            <person name="Yoshinaga Y."/>
            <person name="Zwiers L.-H."/>
            <person name="Turgeon B."/>
            <person name="Goodwin S."/>
            <person name="Spatafora J."/>
            <person name="Crous P."/>
            <person name="Grigoriev I."/>
        </authorList>
    </citation>
    <scope>NUCLEOTIDE SEQUENCE</scope>
    <source>
        <strain evidence="2">CBS 279.74</strain>
    </source>
</reference>
<keyword evidence="2" id="KW-0808">Transferase</keyword>
<sequence>MSNESSVSSTEIPDNLKSRIKDSYDAIADHYNNNFTREHDVIRLDFLGRFLKELQVKEKENATVLELGCGGGIPGTRILLENQSPSIHVTANDLSSTQIEVARSNLSSFSDKLTLVEGDMMQLSFPDESFDAVMGFYSVIHLPRDEQAEIVKRIVRWLKPGGLFLVNFGDEEFSVAVNKTWLDQEKGWMFWSGWGGKQSVKMVEEAGLELVVTEKRQDLLDAAFIWILGKKPGV</sequence>
<dbReference type="AlphaFoldDB" id="A0A6G1K036"/>
<evidence type="ECO:0000259" key="1">
    <source>
        <dbReference type="Pfam" id="PF13649"/>
    </source>
</evidence>
<dbReference type="PANTHER" id="PTHR44068:SF11">
    <property type="entry name" value="GERANYL DIPHOSPHATE 2-C-METHYLTRANSFERASE"/>
    <property type="match status" value="1"/>
</dbReference>
<dbReference type="GO" id="GO:0008168">
    <property type="term" value="F:methyltransferase activity"/>
    <property type="evidence" value="ECO:0007669"/>
    <property type="project" value="UniProtKB-KW"/>
</dbReference>
<dbReference type="InterPro" id="IPR041698">
    <property type="entry name" value="Methyltransf_25"/>
</dbReference>
<dbReference type="CDD" id="cd02440">
    <property type="entry name" value="AdoMet_MTases"/>
    <property type="match status" value="1"/>
</dbReference>
<dbReference type="Gene3D" id="3.40.50.150">
    <property type="entry name" value="Vaccinia Virus protein VP39"/>
    <property type="match status" value="1"/>
</dbReference>
<dbReference type="InterPro" id="IPR050447">
    <property type="entry name" value="Erg6_SMT_methyltransf"/>
</dbReference>
<keyword evidence="3" id="KW-1185">Reference proteome</keyword>
<dbReference type="PANTHER" id="PTHR44068">
    <property type="entry name" value="ZGC:194242"/>
    <property type="match status" value="1"/>
</dbReference>
<dbReference type="SUPFAM" id="SSF53335">
    <property type="entry name" value="S-adenosyl-L-methionine-dependent methyltransferases"/>
    <property type="match status" value="1"/>
</dbReference>
<dbReference type="InterPro" id="IPR029063">
    <property type="entry name" value="SAM-dependent_MTases_sf"/>
</dbReference>
<dbReference type="OrthoDB" id="540004at2759"/>
<organism evidence="2 3">
    <name type="scientific">Pleomassaria siparia CBS 279.74</name>
    <dbReference type="NCBI Taxonomy" id="1314801"/>
    <lineage>
        <taxon>Eukaryota</taxon>
        <taxon>Fungi</taxon>
        <taxon>Dikarya</taxon>
        <taxon>Ascomycota</taxon>
        <taxon>Pezizomycotina</taxon>
        <taxon>Dothideomycetes</taxon>
        <taxon>Pleosporomycetidae</taxon>
        <taxon>Pleosporales</taxon>
        <taxon>Pleomassariaceae</taxon>
        <taxon>Pleomassaria</taxon>
    </lineage>
</organism>
<feature type="domain" description="Methyltransferase" evidence="1">
    <location>
        <begin position="64"/>
        <end position="162"/>
    </location>
</feature>
<evidence type="ECO:0000313" key="2">
    <source>
        <dbReference type="EMBL" id="KAF2706226.1"/>
    </source>
</evidence>
<name>A0A6G1K036_9PLEO</name>
<keyword evidence="2" id="KW-0489">Methyltransferase</keyword>
<proteinExistence type="predicted"/>
<evidence type="ECO:0000313" key="3">
    <source>
        <dbReference type="Proteomes" id="UP000799428"/>
    </source>
</evidence>
<dbReference type="EMBL" id="MU005776">
    <property type="protein sequence ID" value="KAF2706226.1"/>
    <property type="molecule type" value="Genomic_DNA"/>
</dbReference>
<dbReference type="GO" id="GO:0032259">
    <property type="term" value="P:methylation"/>
    <property type="evidence" value="ECO:0007669"/>
    <property type="project" value="UniProtKB-KW"/>
</dbReference>
<gene>
    <name evidence="2" type="ORF">K504DRAFT_459532</name>
</gene>
<protein>
    <submittedName>
        <fullName evidence="2">Methyltransferase domain-containing protein</fullName>
    </submittedName>
</protein>
<dbReference type="Pfam" id="PF13649">
    <property type="entry name" value="Methyltransf_25"/>
    <property type="match status" value="1"/>
</dbReference>
<accession>A0A6G1K036</accession>
<dbReference type="Proteomes" id="UP000799428">
    <property type="component" value="Unassembled WGS sequence"/>
</dbReference>